<comment type="caution">
    <text evidence="1">The sequence shown here is derived from an EMBL/GenBank/DDBJ whole genome shotgun (WGS) entry which is preliminary data.</text>
</comment>
<reference evidence="1" key="1">
    <citation type="submission" date="2021-06" db="EMBL/GenBank/DDBJ databases">
        <authorList>
            <person name="Kallberg Y."/>
            <person name="Tangrot J."/>
            <person name="Rosling A."/>
        </authorList>
    </citation>
    <scope>NUCLEOTIDE SEQUENCE</scope>
    <source>
        <strain evidence="1">CL551</strain>
    </source>
</reference>
<gene>
    <name evidence="1" type="ORF">AMORRO_LOCUS9242</name>
</gene>
<proteinExistence type="predicted"/>
<dbReference type="AlphaFoldDB" id="A0A9N9DFL6"/>
<accession>A0A9N9DFL6</accession>
<dbReference type="Proteomes" id="UP000789342">
    <property type="component" value="Unassembled WGS sequence"/>
</dbReference>
<organism evidence="1 2">
    <name type="scientific">Acaulospora morrowiae</name>
    <dbReference type="NCBI Taxonomy" id="94023"/>
    <lineage>
        <taxon>Eukaryota</taxon>
        <taxon>Fungi</taxon>
        <taxon>Fungi incertae sedis</taxon>
        <taxon>Mucoromycota</taxon>
        <taxon>Glomeromycotina</taxon>
        <taxon>Glomeromycetes</taxon>
        <taxon>Diversisporales</taxon>
        <taxon>Acaulosporaceae</taxon>
        <taxon>Acaulospora</taxon>
    </lineage>
</organism>
<dbReference type="EMBL" id="CAJVPV010008771">
    <property type="protein sequence ID" value="CAG8634478.1"/>
    <property type="molecule type" value="Genomic_DNA"/>
</dbReference>
<name>A0A9N9DFL6_9GLOM</name>
<sequence length="171" mass="19083">MARLCLSLERASDAVQPPLGSIRRQFIKRKRIPRNPRNSLYGMAEMSIVNREPAFDLSLKKKKGAPRLSVFSTLITYGSTDFHQLRSQDGQIGRLKECSPTNARDKELHSNATTMLPSKTLTKGSRRTRDIFAIGPIKIRLSCIFLPGFSHICTSRSIPEPTSEKISGLAV</sequence>
<evidence type="ECO:0000313" key="2">
    <source>
        <dbReference type="Proteomes" id="UP000789342"/>
    </source>
</evidence>
<keyword evidence="2" id="KW-1185">Reference proteome</keyword>
<evidence type="ECO:0000313" key="1">
    <source>
        <dbReference type="EMBL" id="CAG8634478.1"/>
    </source>
</evidence>
<protein>
    <submittedName>
        <fullName evidence="1">11926_t:CDS:1</fullName>
    </submittedName>
</protein>